<gene>
    <name evidence="2" type="ORF">EDC18_10655</name>
</gene>
<feature type="transmembrane region" description="Helical" evidence="1">
    <location>
        <begin position="27"/>
        <end position="43"/>
    </location>
</feature>
<evidence type="ECO:0000256" key="1">
    <source>
        <dbReference type="SAM" id="Phobius"/>
    </source>
</evidence>
<evidence type="ECO:0000313" key="2">
    <source>
        <dbReference type="EMBL" id="TCT14259.1"/>
    </source>
</evidence>
<keyword evidence="1" id="KW-0812">Transmembrane</keyword>
<dbReference type="RefSeq" id="WP_132252510.1">
    <property type="nucleotide sequence ID" value="NZ_SMAL01000006.1"/>
</dbReference>
<feature type="transmembrane region" description="Helical" evidence="1">
    <location>
        <begin position="49"/>
        <end position="66"/>
    </location>
</feature>
<keyword evidence="3" id="KW-1185">Reference proteome</keyword>
<accession>A0A4R3MNJ7</accession>
<proteinExistence type="predicted"/>
<reference evidence="2 3" key="1">
    <citation type="submission" date="2019-03" db="EMBL/GenBank/DDBJ databases">
        <title>Genomic Encyclopedia of Type Strains, Phase IV (KMG-IV): sequencing the most valuable type-strain genomes for metagenomic binning, comparative biology and taxonomic classification.</title>
        <authorList>
            <person name="Goeker M."/>
        </authorList>
    </citation>
    <scope>NUCLEOTIDE SEQUENCE [LARGE SCALE GENOMIC DNA]</scope>
    <source>
        <strain evidence="2 3">DSM 24629</strain>
    </source>
</reference>
<keyword evidence="1" id="KW-0472">Membrane</keyword>
<dbReference type="EMBL" id="SMAL01000006">
    <property type="protein sequence ID" value="TCT14259.1"/>
    <property type="molecule type" value="Genomic_DNA"/>
</dbReference>
<keyword evidence="1" id="KW-1133">Transmembrane helix</keyword>
<feature type="transmembrane region" description="Helical" evidence="1">
    <location>
        <begin position="73"/>
        <end position="93"/>
    </location>
</feature>
<sequence>MIDEDKRVMLLEFSRIEKEQKGFRRRVAIIVNLLMPGSGFYIYSGKLKVSLIVFAIYTIMLIGAAKNITRYEFMIYLVTAVVVKIGSTIAIIGNN</sequence>
<evidence type="ECO:0000313" key="3">
    <source>
        <dbReference type="Proteomes" id="UP000294902"/>
    </source>
</evidence>
<comment type="caution">
    <text evidence="2">The sequence shown here is derived from an EMBL/GenBank/DDBJ whole genome shotgun (WGS) entry which is preliminary data.</text>
</comment>
<name>A0A4R3MNJ7_9FIRM</name>
<protein>
    <submittedName>
        <fullName evidence="2">Uncharacterized protein</fullName>
    </submittedName>
</protein>
<dbReference type="Proteomes" id="UP000294902">
    <property type="component" value="Unassembled WGS sequence"/>
</dbReference>
<organism evidence="2 3">
    <name type="scientific">Natranaerovirga pectinivora</name>
    <dbReference type="NCBI Taxonomy" id="682400"/>
    <lineage>
        <taxon>Bacteria</taxon>
        <taxon>Bacillati</taxon>
        <taxon>Bacillota</taxon>
        <taxon>Clostridia</taxon>
        <taxon>Lachnospirales</taxon>
        <taxon>Natranaerovirgaceae</taxon>
        <taxon>Natranaerovirga</taxon>
    </lineage>
</organism>
<dbReference type="OrthoDB" id="2969615at2"/>
<dbReference type="AlphaFoldDB" id="A0A4R3MNJ7"/>